<dbReference type="GO" id="GO:0032040">
    <property type="term" value="C:small-subunit processome"/>
    <property type="evidence" value="ECO:0007669"/>
    <property type="project" value="TreeGrafter"/>
</dbReference>
<gene>
    <name evidence="2" type="ORF">NMOB1V02_LOCUS8032</name>
</gene>
<feature type="domain" description="WDR36/Utp21 N-terminal" evidence="1">
    <location>
        <begin position="32"/>
        <end position="128"/>
    </location>
</feature>
<accession>A0A7R9BRT4</accession>
<evidence type="ECO:0000313" key="3">
    <source>
        <dbReference type="Proteomes" id="UP000678499"/>
    </source>
</evidence>
<dbReference type="Pfam" id="PF25171">
    <property type="entry name" value="Beta-prop_WDR36-Utp21_1st"/>
    <property type="match status" value="1"/>
</dbReference>
<dbReference type="Proteomes" id="UP000678499">
    <property type="component" value="Unassembled WGS sequence"/>
</dbReference>
<dbReference type="PANTHER" id="PTHR22840:SF12">
    <property type="entry name" value="WD REPEAT-CONTAINING PROTEIN 36"/>
    <property type="match status" value="1"/>
</dbReference>
<dbReference type="GO" id="GO:0034388">
    <property type="term" value="C:Pwp2p-containing subcomplex of 90S preribosome"/>
    <property type="evidence" value="ECO:0007669"/>
    <property type="project" value="TreeGrafter"/>
</dbReference>
<evidence type="ECO:0000313" key="2">
    <source>
        <dbReference type="EMBL" id="CAD7280372.1"/>
    </source>
</evidence>
<name>A0A7R9BRT4_9CRUS</name>
<dbReference type="EMBL" id="OA884160">
    <property type="protein sequence ID" value="CAD7280372.1"/>
    <property type="molecule type" value="Genomic_DNA"/>
</dbReference>
<dbReference type="SUPFAM" id="SSF50978">
    <property type="entry name" value="WD40 repeat-like"/>
    <property type="match status" value="1"/>
</dbReference>
<protein>
    <recommendedName>
        <fullName evidence="1">WDR36/Utp21 N-terminal domain-containing protein</fullName>
    </recommendedName>
</protein>
<keyword evidence="3" id="KW-1185">Reference proteome</keyword>
<reference evidence="2" key="1">
    <citation type="submission" date="2020-11" db="EMBL/GenBank/DDBJ databases">
        <authorList>
            <person name="Tran Van P."/>
        </authorList>
    </citation>
    <scope>NUCLEOTIDE SEQUENCE</scope>
</reference>
<dbReference type="EMBL" id="CAJPEX010002123">
    <property type="protein sequence ID" value="CAG0920524.1"/>
    <property type="molecule type" value="Genomic_DNA"/>
</dbReference>
<dbReference type="PANTHER" id="PTHR22840">
    <property type="entry name" value="WD REPEAT-CONTAINING PROTEIN 36"/>
    <property type="match status" value="1"/>
</dbReference>
<dbReference type="AlphaFoldDB" id="A0A7R9BRT4"/>
<proteinExistence type="predicted"/>
<dbReference type="OrthoDB" id="10250769at2759"/>
<dbReference type="InterPro" id="IPR036322">
    <property type="entry name" value="WD40_repeat_dom_sf"/>
</dbReference>
<dbReference type="GO" id="GO:0006364">
    <property type="term" value="P:rRNA processing"/>
    <property type="evidence" value="ECO:0007669"/>
    <property type="project" value="TreeGrafter"/>
</dbReference>
<evidence type="ECO:0000259" key="1">
    <source>
        <dbReference type="Pfam" id="PF25171"/>
    </source>
</evidence>
<dbReference type="InterPro" id="IPR015943">
    <property type="entry name" value="WD40/YVTN_repeat-like_dom_sf"/>
</dbReference>
<dbReference type="InterPro" id="IPR059157">
    <property type="entry name" value="WDR36-Utp21_N"/>
</dbReference>
<organism evidence="2">
    <name type="scientific">Notodromas monacha</name>
    <dbReference type="NCBI Taxonomy" id="399045"/>
    <lineage>
        <taxon>Eukaryota</taxon>
        <taxon>Metazoa</taxon>
        <taxon>Ecdysozoa</taxon>
        <taxon>Arthropoda</taxon>
        <taxon>Crustacea</taxon>
        <taxon>Oligostraca</taxon>
        <taxon>Ostracoda</taxon>
        <taxon>Podocopa</taxon>
        <taxon>Podocopida</taxon>
        <taxon>Cypridocopina</taxon>
        <taxon>Cypridoidea</taxon>
        <taxon>Cyprididae</taxon>
        <taxon>Notodromas</taxon>
    </lineage>
</organism>
<sequence length="129" mass="14338">MSTFVGYKSVGFVSNHLPLQLRYIRPRGGYLVVTCVGNTIHTYTGENFRLLTVGRPLDDEILCMAADAYHVYTGVGKKIYAWRRGTEIEAVYEGHVANLIGLMPFGPHLIAADESGAVKVWDIKAKSEY</sequence>
<dbReference type="Gene3D" id="2.130.10.10">
    <property type="entry name" value="YVTN repeat-like/Quinoprotein amine dehydrogenase"/>
    <property type="match status" value="1"/>
</dbReference>